<reference evidence="6 7" key="1">
    <citation type="submission" date="2019-07" db="EMBL/GenBank/DDBJ databases">
        <title>Complete Genome Sequence and Methylome Analysis of Arthrobacter luteus NEB113.</title>
        <authorList>
            <person name="Fomenkov A."/>
            <person name="Anton B.P."/>
            <person name="Vincze T."/>
            <person name="Roberts R.J."/>
        </authorList>
    </citation>
    <scope>NUCLEOTIDE SEQUENCE [LARGE SCALE GENOMIC DNA]</scope>
    <source>
        <strain evidence="6 7">NEB113</strain>
    </source>
</reference>
<dbReference type="Proteomes" id="UP000319068">
    <property type="component" value="Chromosome"/>
</dbReference>
<evidence type="ECO:0000313" key="7">
    <source>
        <dbReference type="Proteomes" id="UP000319068"/>
    </source>
</evidence>
<dbReference type="InterPro" id="IPR036812">
    <property type="entry name" value="NAD(P)_OxRdtase_dom_sf"/>
</dbReference>
<keyword evidence="7" id="KW-1185">Reference proteome</keyword>
<dbReference type="PANTHER" id="PTHR43150:SF4">
    <property type="entry name" value="L-GLYCERALDEHYDE 3-PHOSPHATE REDUCTASE"/>
    <property type="match status" value="1"/>
</dbReference>
<sequence>MAVSSSTGNSVGALRSARRCGHPASLPHRAARRHLICPLGPAVPALRAPALGTAPRAPTTGGPAPARAALPHRALGRSGLRLPEVALGLWQNFGVADPFSTQREIVLRAVDRGVTHLDLANNYGPPGGAAEESLGRLLARELRPVRDELVVTTKAGYRMGPGPYGEGGSRKYLLSSLDASLRRLGLDHVDIFYSHRYDPSTPLEETIGALATAVRSGRARYAGISSYSARRTREALRVAADAGVELVVTQVSYSMLNRWIEAPDPHDEAGATVLDVAGDEGLGVVAFSPLAQGMLTDRYLHGVPDGSRAARGGPLRPAFLSEENIDRVRHLDELARAHGRTLASTAIRWALRDQRVTSVLLGASSTRQLDDNLAALDAPDLSPEEIAAVDALPVDTGINIWASRSSDL</sequence>
<keyword evidence="2" id="KW-0521">NADP</keyword>
<evidence type="ECO:0000313" key="6">
    <source>
        <dbReference type="EMBL" id="QDP75471.1"/>
    </source>
</evidence>
<evidence type="ECO:0000256" key="3">
    <source>
        <dbReference type="ARBA" id="ARBA00023002"/>
    </source>
</evidence>
<evidence type="ECO:0000256" key="1">
    <source>
        <dbReference type="ARBA" id="ARBA00006515"/>
    </source>
</evidence>
<comment type="similarity">
    <text evidence="1">Belongs to the shaker potassium channel beta subunit family.</text>
</comment>
<protein>
    <submittedName>
        <fullName evidence="6">Aldo/keto reductase</fullName>
    </submittedName>
</protein>
<dbReference type="Gene3D" id="3.20.20.100">
    <property type="entry name" value="NADP-dependent oxidoreductase domain"/>
    <property type="match status" value="1"/>
</dbReference>
<evidence type="ECO:0000256" key="4">
    <source>
        <dbReference type="SAM" id="MobiDB-lite"/>
    </source>
</evidence>
<organism evidence="6 7">
    <name type="scientific">Cellulosimicrobium cellulans</name>
    <name type="common">Arthrobacter luteus</name>
    <dbReference type="NCBI Taxonomy" id="1710"/>
    <lineage>
        <taxon>Bacteria</taxon>
        <taxon>Bacillati</taxon>
        <taxon>Actinomycetota</taxon>
        <taxon>Actinomycetes</taxon>
        <taxon>Micrococcales</taxon>
        <taxon>Promicromonosporaceae</taxon>
        <taxon>Cellulosimicrobium</taxon>
    </lineage>
</organism>
<accession>A0ABX5XB72</accession>
<keyword evidence="3" id="KW-0560">Oxidoreductase</keyword>
<feature type="region of interest" description="Disordered" evidence="4">
    <location>
        <begin position="1"/>
        <end position="21"/>
    </location>
</feature>
<feature type="domain" description="NADP-dependent oxidoreductase" evidence="5">
    <location>
        <begin position="85"/>
        <end position="392"/>
    </location>
</feature>
<feature type="compositionally biased region" description="Polar residues" evidence="4">
    <location>
        <begin position="1"/>
        <end position="10"/>
    </location>
</feature>
<evidence type="ECO:0000256" key="2">
    <source>
        <dbReference type="ARBA" id="ARBA00022857"/>
    </source>
</evidence>
<dbReference type="Pfam" id="PF00248">
    <property type="entry name" value="Aldo_ket_red"/>
    <property type="match status" value="1"/>
</dbReference>
<dbReference type="SUPFAM" id="SSF51430">
    <property type="entry name" value="NAD(P)-linked oxidoreductase"/>
    <property type="match status" value="1"/>
</dbReference>
<dbReference type="PANTHER" id="PTHR43150">
    <property type="entry name" value="HYPERKINETIC, ISOFORM M"/>
    <property type="match status" value="1"/>
</dbReference>
<gene>
    <name evidence="6" type="ORF">FOG94_10295</name>
</gene>
<dbReference type="InterPro" id="IPR023210">
    <property type="entry name" value="NADP_OxRdtase_dom"/>
</dbReference>
<name>A0ABX5XB72_CELCE</name>
<evidence type="ECO:0000259" key="5">
    <source>
        <dbReference type="Pfam" id="PF00248"/>
    </source>
</evidence>
<dbReference type="InterPro" id="IPR005399">
    <property type="entry name" value="K_chnl_volt-dep_bsu_KCNAB-rel"/>
</dbReference>
<proteinExistence type="inferred from homology"/>
<dbReference type="EMBL" id="CP041694">
    <property type="protein sequence ID" value="QDP75471.1"/>
    <property type="molecule type" value="Genomic_DNA"/>
</dbReference>